<accession>B1I3F2</accession>
<dbReference type="EMBL" id="CP000860">
    <property type="protein sequence ID" value="ACA59474.1"/>
    <property type="molecule type" value="Genomic_DNA"/>
</dbReference>
<dbReference type="RefSeq" id="WP_012302060.1">
    <property type="nucleotide sequence ID" value="NC_010424.1"/>
</dbReference>
<keyword evidence="1" id="KW-0812">Transmembrane</keyword>
<dbReference type="NCBIfam" id="TIGR02532">
    <property type="entry name" value="IV_pilin_GFxxxE"/>
    <property type="match status" value="1"/>
</dbReference>
<organism evidence="2 3">
    <name type="scientific">Desulforudis audaxviator (strain MP104C)</name>
    <dbReference type="NCBI Taxonomy" id="477974"/>
    <lineage>
        <taxon>Bacteria</taxon>
        <taxon>Bacillati</taxon>
        <taxon>Bacillota</taxon>
        <taxon>Clostridia</taxon>
        <taxon>Thermoanaerobacterales</taxon>
        <taxon>Candidatus Desulforudaceae</taxon>
        <taxon>Candidatus Desulforudis</taxon>
    </lineage>
</organism>
<keyword evidence="3" id="KW-1185">Reference proteome</keyword>
<evidence type="ECO:0008006" key="4">
    <source>
        <dbReference type="Google" id="ProtNLM"/>
    </source>
</evidence>
<dbReference type="SUPFAM" id="SSF54523">
    <property type="entry name" value="Pili subunits"/>
    <property type="match status" value="1"/>
</dbReference>
<dbReference type="Proteomes" id="UP000008544">
    <property type="component" value="Chromosome"/>
</dbReference>
<keyword evidence="1" id="KW-0472">Membrane</keyword>
<dbReference type="PROSITE" id="PS00409">
    <property type="entry name" value="PROKAR_NTER_METHYL"/>
    <property type="match status" value="1"/>
</dbReference>
<proteinExistence type="predicted"/>
<dbReference type="InterPro" id="IPR012902">
    <property type="entry name" value="N_methyl_site"/>
</dbReference>
<protein>
    <recommendedName>
        <fullName evidence="4">Prepilin-type N-terminal cleavage/methylation domain-containing protein</fullName>
    </recommendedName>
</protein>
<evidence type="ECO:0000256" key="1">
    <source>
        <dbReference type="SAM" id="Phobius"/>
    </source>
</evidence>
<evidence type="ECO:0000313" key="2">
    <source>
        <dbReference type="EMBL" id="ACA59474.1"/>
    </source>
</evidence>
<dbReference type="AlphaFoldDB" id="B1I3F2"/>
<evidence type="ECO:0000313" key="3">
    <source>
        <dbReference type="Proteomes" id="UP000008544"/>
    </source>
</evidence>
<name>B1I3F2_DESAP</name>
<gene>
    <name evidence="2" type="ordered locus">Daud_0962</name>
</gene>
<dbReference type="Pfam" id="PF07963">
    <property type="entry name" value="N_methyl"/>
    <property type="match status" value="1"/>
</dbReference>
<feature type="transmembrane region" description="Helical" evidence="1">
    <location>
        <begin position="20"/>
        <end position="41"/>
    </location>
</feature>
<reference evidence="3" key="1">
    <citation type="submission" date="2007-10" db="EMBL/GenBank/DDBJ databases">
        <title>Complete sequence of chromosome of Desulforudis audaxviator MP104C.</title>
        <authorList>
            <person name="Copeland A."/>
            <person name="Lucas S."/>
            <person name="Lapidus A."/>
            <person name="Barry K."/>
            <person name="Glavina del Rio T."/>
            <person name="Dalin E."/>
            <person name="Tice H."/>
            <person name="Bruce D."/>
            <person name="Pitluck S."/>
            <person name="Lowry S.R."/>
            <person name="Larimer F."/>
            <person name="Land M.L."/>
            <person name="Hauser L."/>
            <person name="Kyrpides N."/>
            <person name="Ivanova N.N."/>
            <person name="Richardson P."/>
        </authorList>
    </citation>
    <scope>NUCLEOTIDE SEQUENCE [LARGE SCALE GENOMIC DNA]</scope>
    <source>
        <strain evidence="3">MP104C</strain>
    </source>
</reference>
<keyword evidence="1" id="KW-1133">Transmembrane helix</keyword>
<dbReference type="KEGG" id="dau:Daud_0962"/>
<dbReference type="STRING" id="477974.Daud_0962"/>
<dbReference type="InterPro" id="IPR045584">
    <property type="entry name" value="Pilin-like"/>
</dbReference>
<sequence>MRGKSRFPSTHRGFSLVEIIVAVALLAIFIAAAAVLLSASFKGIMDSGEKSRLIYHTQQVLEEKISRNDVARKADFEISFSTRTGDNYLMRIDDAGIVEEGSLVCITMATNIYNAEAE</sequence>
<reference evidence="2 3" key="2">
    <citation type="journal article" date="2008" name="Science">
        <title>Environmental genomics reveals a single-species ecosystem deep within Earth.</title>
        <authorList>
            <person name="Chivian D."/>
            <person name="Brodie E.L."/>
            <person name="Alm E.J."/>
            <person name="Culley D.E."/>
            <person name="Dehal P.S."/>
            <person name="Desantis T.Z."/>
            <person name="Gihring T.M."/>
            <person name="Lapidus A."/>
            <person name="Lin L.H."/>
            <person name="Lowry S.R."/>
            <person name="Moser D.P."/>
            <person name="Richardson P.M."/>
            <person name="Southam G."/>
            <person name="Wanger G."/>
            <person name="Pratt L.M."/>
            <person name="Andersen G.L."/>
            <person name="Hazen T.C."/>
            <person name="Brockman F.J."/>
            <person name="Arkin A.P."/>
            <person name="Onstott T.C."/>
        </authorList>
    </citation>
    <scope>NUCLEOTIDE SEQUENCE [LARGE SCALE GENOMIC DNA]</scope>
    <source>
        <strain evidence="2 3">MP104C</strain>
    </source>
</reference>
<dbReference type="HOGENOM" id="CLU_2069266_0_0_9"/>